<keyword evidence="3" id="KW-0597">Phosphoprotein</keyword>
<comment type="catalytic activity">
    <reaction evidence="1">
        <text>ATP + protein L-histidine = ADP + protein N-phospho-L-histidine.</text>
        <dbReference type="EC" id="2.7.13.3"/>
    </reaction>
</comment>
<dbReference type="GO" id="GO:0000155">
    <property type="term" value="F:phosphorelay sensor kinase activity"/>
    <property type="evidence" value="ECO:0007669"/>
    <property type="project" value="InterPro"/>
</dbReference>
<dbReference type="PANTHER" id="PTHR45436">
    <property type="entry name" value="SENSOR HISTIDINE KINASE YKOH"/>
    <property type="match status" value="1"/>
</dbReference>
<dbReference type="Pfam" id="PF00512">
    <property type="entry name" value="HisKA"/>
    <property type="match status" value="1"/>
</dbReference>
<dbReference type="OrthoDB" id="6735159at2"/>
<evidence type="ECO:0000256" key="3">
    <source>
        <dbReference type="ARBA" id="ARBA00022553"/>
    </source>
</evidence>
<dbReference type="GO" id="GO:0005886">
    <property type="term" value="C:plasma membrane"/>
    <property type="evidence" value="ECO:0007669"/>
    <property type="project" value="TreeGrafter"/>
</dbReference>
<dbReference type="EC" id="2.7.13.3" evidence="2"/>
<protein>
    <recommendedName>
        <fullName evidence="2">histidine kinase</fullName>
        <ecNumber evidence="2">2.7.13.3</ecNumber>
    </recommendedName>
</protein>
<dbReference type="PANTHER" id="PTHR45436:SF5">
    <property type="entry name" value="SENSOR HISTIDINE KINASE TRCS"/>
    <property type="match status" value="1"/>
</dbReference>
<comment type="caution">
    <text evidence="10">The sequence shown here is derived from an EMBL/GenBank/DDBJ whole genome shotgun (WGS) entry which is preliminary data.</text>
</comment>
<evidence type="ECO:0000256" key="6">
    <source>
        <dbReference type="ARBA" id="ARBA00022777"/>
    </source>
</evidence>
<evidence type="ECO:0000256" key="8">
    <source>
        <dbReference type="SAM" id="Phobius"/>
    </source>
</evidence>
<dbReference type="SMART" id="SM00388">
    <property type="entry name" value="HisKA"/>
    <property type="match status" value="1"/>
</dbReference>
<evidence type="ECO:0000313" key="10">
    <source>
        <dbReference type="EMBL" id="RDE25238.1"/>
    </source>
</evidence>
<gene>
    <name evidence="10" type="ORF">DV711_06720</name>
</gene>
<dbReference type="SMART" id="SM00387">
    <property type="entry name" value="HATPase_c"/>
    <property type="match status" value="1"/>
</dbReference>
<evidence type="ECO:0000256" key="1">
    <source>
        <dbReference type="ARBA" id="ARBA00000085"/>
    </source>
</evidence>
<keyword evidence="4" id="KW-0808">Transferase</keyword>
<evidence type="ECO:0000256" key="4">
    <source>
        <dbReference type="ARBA" id="ARBA00022679"/>
    </source>
</evidence>
<dbReference type="RefSeq" id="WP_114694834.1">
    <property type="nucleotide sequence ID" value="NZ_QQOH01000001.1"/>
</dbReference>
<dbReference type="Gene3D" id="1.10.287.130">
    <property type="match status" value="1"/>
</dbReference>
<dbReference type="AlphaFoldDB" id="A0A369WT13"/>
<keyword evidence="5 8" id="KW-0812">Transmembrane</keyword>
<dbReference type="InterPro" id="IPR003594">
    <property type="entry name" value="HATPase_dom"/>
</dbReference>
<dbReference type="InterPro" id="IPR036890">
    <property type="entry name" value="HATPase_C_sf"/>
</dbReference>
<dbReference type="Gene3D" id="3.30.565.10">
    <property type="entry name" value="Histidine kinase-like ATPase, C-terminal domain"/>
    <property type="match status" value="1"/>
</dbReference>
<proteinExistence type="predicted"/>
<dbReference type="SUPFAM" id="SSF55874">
    <property type="entry name" value="ATPase domain of HSP90 chaperone/DNA topoisomerase II/histidine kinase"/>
    <property type="match status" value="1"/>
</dbReference>
<sequence length="652" mass="73376">MRLTLRKKLLLMLPLLGLVPWLGLRYFDAINQVVDQSQIQAARLVAEAAAANIVNRAETEDWWSADPSRVAVESGDGSSATTGDTDTDTMVSAIPVYGLRQALTLDGFFSDWPEHLAHVRHEGLQLRAAQYRQQLYLAIEVDDGSRYYARAGIDFSEPARYDYLDLVLADGQRFRLMAEGPGLFRARIPKRRLRHRSTPIEAVWWERAGRYQLELKMPVSLLQSSPELLIQAHDFDGSSGPVRSYPLRLQPLVPELQQLLGNYSQSDQQLVLLDSDSQPLATTEGLGPLSLQRLQQFIDSGREASISGGWAAVQVPVYPQLPEGPRLVVQIASDRMALVQRQSLFDLGWQTLAVLLAVIVGLLWFASRLAIRIKRLGSELKRRFDDQGRLQSVEPFSDGLASDELGELSRDGQVLLQRLQGYTQFLERMPRTLRHELSNPLNTISTSLELLETEIDQPLDARQQRLVASARRGVSKLEQTIQSITEAVSLEDALNAEAVSSVALTTLLQRYVERCRIDFPQQPFELELPQTDVMLRANEYRLEQLLDKLVDNALDFNLEAAPIRLQLSLDPQGLMLQISNRATPIDDQQAAQLFELFCSERRQTSGSHLGLGLYVVKLIAHAQQAEVAIFNRQDRVVVELRWPHEVIDSGRS</sequence>
<name>A0A369WT13_9GAMM</name>
<evidence type="ECO:0000256" key="7">
    <source>
        <dbReference type="ARBA" id="ARBA00022989"/>
    </source>
</evidence>
<dbReference type="PROSITE" id="PS50109">
    <property type="entry name" value="HIS_KIN"/>
    <property type="match status" value="1"/>
</dbReference>
<feature type="transmembrane region" description="Helical" evidence="8">
    <location>
        <begin position="347"/>
        <end position="366"/>
    </location>
</feature>
<feature type="domain" description="Histidine kinase" evidence="9">
    <location>
        <begin position="432"/>
        <end position="646"/>
    </location>
</feature>
<keyword evidence="11" id="KW-1185">Reference proteome</keyword>
<evidence type="ECO:0000256" key="5">
    <source>
        <dbReference type="ARBA" id="ARBA00022692"/>
    </source>
</evidence>
<organism evidence="10 11">
    <name type="scientific">Motiliproteus coralliicola</name>
    <dbReference type="NCBI Taxonomy" id="2283196"/>
    <lineage>
        <taxon>Bacteria</taxon>
        <taxon>Pseudomonadati</taxon>
        <taxon>Pseudomonadota</taxon>
        <taxon>Gammaproteobacteria</taxon>
        <taxon>Oceanospirillales</taxon>
        <taxon>Oceanospirillaceae</taxon>
        <taxon>Motiliproteus</taxon>
    </lineage>
</organism>
<evidence type="ECO:0000313" key="11">
    <source>
        <dbReference type="Proteomes" id="UP000253769"/>
    </source>
</evidence>
<dbReference type="InterPro" id="IPR050428">
    <property type="entry name" value="TCS_sensor_his_kinase"/>
</dbReference>
<dbReference type="InterPro" id="IPR036097">
    <property type="entry name" value="HisK_dim/P_sf"/>
</dbReference>
<dbReference type="InterPro" id="IPR005467">
    <property type="entry name" value="His_kinase_dom"/>
</dbReference>
<dbReference type="SUPFAM" id="SSF47384">
    <property type="entry name" value="Homodimeric domain of signal transducing histidine kinase"/>
    <property type="match status" value="1"/>
</dbReference>
<keyword evidence="6" id="KW-0418">Kinase</keyword>
<dbReference type="EMBL" id="QQOH01000001">
    <property type="protein sequence ID" value="RDE25238.1"/>
    <property type="molecule type" value="Genomic_DNA"/>
</dbReference>
<dbReference type="CDD" id="cd00082">
    <property type="entry name" value="HisKA"/>
    <property type="match status" value="1"/>
</dbReference>
<dbReference type="Proteomes" id="UP000253769">
    <property type="component" value="Unassembled WGS sequence"/>
</dbReference>
<dbReference type="InterPro" id="IPR003661">
    <property type="entry name" value="HisK_dim/P_dom"/>
</dbReference>
<evidence type="ECO:0000256" key="2">
    <source>
        <dbReference type="ARBA" id="ARBA00012438"/>
    </source>
</evidence>
<dbReference type="Pfam" id="PF02518">
    <property type="entry name" value="HATPase_c"/>
    <property type="match status" value="1"/>
</dbReference>
<keyword evidence="8" id="KW-0472">Membrane</keyword>
<accession>A0A369WT13</accession>
<evidence type="ECO:0000259" key="9">
    <source>
        <dbReference type="PROSITE" id="PS50109"/>
    </source>
</evidence>
<reference evidence="10 11" key="1">
    <citation type="submission" date="2018-07" db="EMBL/GenBank/DDBJ databases">
        <title>Motiliproteus coralliicola sp. nov., a bacterium isolated from Coral.</title>
        <authorList>
            <person name="Wang G."/>
        </authorList>
    </citation>
    <scope>NUCLEOTIDE SEQUENCE [LARGE SCALE GENOMIC DNA]</scope>
    <source>
        <strain evidence="10 11">C34</strain>
    </source>
</reference>
<keyword evidence="7 8" id="KW-1133">Transmembrane helix</keyword>